<feature type="transmembrane region" description="Helical" evidence="1">
    <location>
        <begin position="18"/>
        <end position="37"/>
    </location>
</feature>
<feature type="transmembrane region" description="Helical" evidence="1">
    <location>
        <begin position="126"/>
        <end position="147"/>
    </location>
</feature>
<dbReference type="EMBL" id="HBGD01004239">
    <property type="protein sequence ID" value="CAD9080253.1"/>
    <property type="molecule type" value="Transcribed_RNA"/>
</dbReference>
<name>A0A7S1KP18_9EUKA</name>
<evidence type="ECO:0000313" key="2">
    <source>
        <dbReference type="EMBL" id="CAD9080253.1"/>
    </source>
</evidence>
<dbReference type="AlphaFoldDB" id="A0A7S1KP18"/>
<organism evidence="2">
    <name type="scientific">Percolomonas cosmopolitus</name>
    <dbReference type="NCBI Taxonomy" id="63605"/>
    <lineage>
        <taxon>Eukaryota</taxon>
        <taxon>Discoba</taxon>
        <taxon>Heterolobosea</taxon>
        <taxon>Tetramitia</taxon>
        <taxon>Eutetramitia</taxon>
        <taxon>Percolomonadidae</taxon>
        <taxon>Percolomonas</taxon>
    </lineage>
</organism>
<feature type="transmembrane region" description="Helical" evidence="1">
    <location>
        <begin position="80"/>
        <end position="105"/>
    </location>
</feature>
<feature type="transmembrane region" description="Helical" evidence="1">
    <location>
        <begin position="49"/>
        <end position="68"/>
    </location>
</feature>
<protein>
    <submittedName>
        <fullName evidence="2">Uncharacterized protein</fullName>
    </submittedName>
</protein>
<keyword evidence="1" id="KW-0472">Membrane</keyword>
<proteinExistence type="predicted"/>
<accession>A0A7S1KP18</accession>
<evidence type="ECO:0000256" key="1">
    <source>
        <dbReference type="SAM" id="Phobius"/>
    </source>
</evidence>
<reference evidence="2" key="1">
    <citation type="submission" date="2021-01" db="EMBL/GenBank/DDBJ databases">
        <authorList>
            <person name="Corre E."/>
            <person name="Pelletier E."/>
            <person name="Niang G."/>
            <person name="Scheremetjew M."/>
            <person name="Finn R."/>
            <person name="Kale V."/>
            <person name="Holt S."/>
            <person name="Cochrane G."/>
            <person name="Meng A."/>
            <person name="Brown T."/>
            <person name="Cohen L."/>
        </authorList>
    </citation>
    <scope>NUCLEOTIDE SEQUENCE</scope>
    <source>
        <strain evidence="2">WS</strain>
    </source>
</reference>
<gene>
    <name evidence="2" type="ORF">PCOS0759_LOCUS3493</name>
</gene>
<sequence>MMHTTSPPPIPVPGTAQLLWTTIVLFNGLSFGLLLFCKGSSIKPHLRSACLASGAYFLLDYGLVSIAASVDGVSSHPSKILTAFEFGFQVTCFVVLGAMQGLIWGTTRPHTTRAEQYRVATLDYSLPNTTVILATIGGVACALWHVWTYGG</sequence>
<keyword evidence="1" id="KW-1133">Transmembrane helix</keyword>
<keyword evidence="1" id="KW-0812">Transmembrane</keyword>